<gene>
    <name evidence="2" type="ORF">J2Y00_002374</name>
</gene>
<name>A0AAE3XE18_9DEIO</name>
<dbReference type="EMBL" id="JAVDQK010000005">
    <property type="protein sequence ID" value="MDR6218777.1"/>
    <property type="molecule type" value="Genomic_DNA"/>
</dbReference>
<feature type="compositionally biased region" description="Low complexity" evidence="1">
    <location>
        <begin position="25"/>
        <end position="41"/>
    </location>
</feature>
<feature type="region of interest" description="Disordered" evidence="1">
    <location>
        <begin position="16"/>
        <end position="41"/>
    </location>
</feature>
<accession>A0AAE3XE18</accession>
<evidence type="ECO:0000313" key="2">
    <source>
        <dbReference type="EMBL" id="MDR6218777.1"/>
    </source>
</evidence>
<evidence type="ECO:0000256" key="1">
    <source>
        <dbReference type="SAM" id="MobiDB-lite"/>
    </source>
</evidence>
<organism evidence="2 3">
    <name type="scientific">Deinococcus soli</name>
    <name type="common">ex Cha et al. 2016</name>
    <dbReference type="NCBI Taxonomy" id="1309411"/>
    <lineage>
        <taxon>Bacteria</taxon>
        <taxon>Thermotogati</taxon>
        <taxon>Deinococcota</taxon>
        <taxon>Deinococci</taxon>
        <taxon>Deinococcales</taxon>
        <taxon>Deinococcaceae</taxon>
        <taxon>Deinococcus</taxon>
    </lineage>
</organism>
<dbReference type="AlphaFoldDB" id="A0AAE3XE18"/>
<protein>
    <submittedName>
        <fullName evidence="2">Uncharacterized protein</fullName>
    </submittedName>
</protein>
<reference evidence="2" key="1">
    <citation type="submission" date="2023-07" db="EMBL/GenBank/DDBJ databases">
        <title>Sorghum-associated microbial communities from plants grown in Nebraska, USA.</title>
        <authorList>
            <person name="Schachtman D."/>
        </authorList>
    </citation>
    <scope>NUCLEOTIDE SEQUENCE</scope>
    <source>
        <strain evidence="2">BE330</strain>
    </source>
</reference>
<dbReference type="RefSeq" id="WP_309853363.1">
    <property type="nucleotide sequence ID" value="NZ_JAVDQJ010000004.1"/>
</dbReference>
<dbReference type="Proteomes" id="UP001185331">
    <property type="component" value="Unassembled WGS sequence"/>
</dbReference>
<sequence length="168" mass="18359">MLNLLSSAVLNATAFVGGPEPRRAPTPSSARSAPAPRRAAGPTYAAQLEVTLPVRLSGERTYQRVGTAYRHRAKQGLNILLSAAPAAPCKLMLFAPKGEQLHPDMPERMRVKDPVPYRDALGVERTRWVDLGHAVKTTGGHAYVVYLDALPDRRSEEFKLVLLPTLNI</sequence>
<evidence type="ECO:0000313" key="3">
    <source>
        <dbReference type="Proteomes" id="UP001185331"/>
    </source>
</evidence>
<proteinExistence type="predicted"/>
<comment type="caution">
    <text evidence="2">The sequence shown here is derived from an EMBL/GenBank/DDBJ whole genome shotgun (WGS) entry which is preliminary data.</text>
</comment>